<accession>A0ACB9EXS7</accession>
<protein>
    <submittedName>
        <fullName evidence="1">Uncharacterized protein</fullName>
    </submittedName>
</protein>
<keyword evidence="2" id="KW-1185">Reference proteome</keyword>
<reference evidence="1 2" key="2">
    <citation type="journal article" date="2022" name="Mol. Ecol. Resour.">
        <title>The genomes of chicory, endive, great burdock and yacon provide insights into Asteraceae paleo-polyploidization history and plant inulin production.</title>
        <authorList>
            <person name="Fan W."/>
            <person name="Wang S."/>
            <person name="Wang H."/>
            <person name="Wang A."/>
            <person name="Jiang F."/>
            <person name="Liu H."/>
            <person name="Zhao H."/>
            <person name="Xu D."/>
            <person name="Zhang Y."/>
        </authorList>
    </citation>
    <scope>NUCLEOTIDE SEQUENCE [LARGE SCALE GENOMIC DNA]</scope>
    <source>
        <strain evidence="2">cv. Punajuju</strain>
        <tissue evidence="1">Leaves</tissue>
    </source>
</reference>
<dbReference type="Proteomes" id="UP001055811">
    <property type="component" value="Linkage Group LG03"/>
</dbReference>
<evidence type="ECO:0000313" key="2">
    <source>
        <dbReference type="Proteomes" id="UP001055811"/>
    </source>
</evidence>
<comment type="caution">
    <text evidence="1">The sequence shown here is derived from an EMBL/GenBank/DDBJ whole genome shotgun (WGS) entry which is preliminary data.</text>
</comment>
<reference evidence="2" key="1">
    <citation type="journal article" date="2022" name="Mol. Ecol. Resour.">
        <title>The genomes of chicory, endive, great burdock and yacon provide insights into Asteraceae palaeo-polyploidization history and plant inulin production.</title>
        <authorList>
            <person name="Fan W."/>
            <person name="Wang S."/>
            <person name="Wang H."/>
            <person name="Wang A."/>
            <person name="Jiang F."/>
            <person name="Liu H."/>
            <person name="Zhao H."/>
            <person name="Xu D."/>
            <person name="Zhang Y."/>
        </authorList>
    </citation>
    <scope>NUCLEOTIDE SEQUENCE [LARGE SCALE GENOMIC DNA]</scope>
    <source>
        <strain evidence="2">cv. Punajuju</strain>
    </source>
</reference>
<proteinExistence type="predicted"/>
<dbReference type="EMBL" id="CM042011">
    <property type="protein sequence ID" value="KAI3763853.1"/>
    <property type="molecule type" value="Genomic_DNA"/>
</dbReference>
<gene>
    <name evidence="1" type="ORF">L2E82_13851</name>
</gene>
<evidence type="ECO:0000313" key="1">
    <source>
        <dbReference type="EMBL" id="KAI3763853.1"/>
    </source>
</evidence>
<sequence length="415" mass="47008">MLKRGFREWFRREKLGRRADFMSASSLAVIGAPVKKLWITTFALLICFYLCCFIQQSFYICFPTVSMRLRLKRTCSGVKCFVMTEIIQEIVSTKKPRKRGKIIDQNNNPMRTIRIICHDPYMTDSSDEDDEPNRKIYGSKAIVREIKIPVTAGGEIKTPAAEGSCQGSNNNGNVESNLLKGKRVLTRTPSQPQITSGLKYRGVRQRKWGKWAAEIRDPFKGRRVWLGTYNTAEEASRAYEIKKLEFETMAEALKTENPTTNIEINKKPLILLPSDHQKQSVSEDSVSVTPHASPSSVLEIESSSPSKILKNDEKQIETLATTSTAIDEGFNDKSMEMLHDNLGFAEQFDDFVGLEFIAPFLEDNAPPLEGLFDDILLPGYEDIEATNLPVWDIKGFNNEEDAWIDTLRFDEPLTG</sequence>
<organism evidence="1 2">
    <name type="scientific">Cichorium intybus</name>
    <name type="common">Chicory</name>
    <dbReference type="NCBI Taxonomy" id="13427"/>
    <lineage>
        <taxon>Eukaryota</taxon>
        <taxon>Viridiplantae</taxon>
        <taxon>Streptophyta</taxon>
        <taxon>Embryophyta</taxon>
        <taxon>Tracheophyta</taxon>
        <taxon>Spermatophyta</taxon>
        <taxon>Magnoliopsida</taxon>
        <taxon>eudicotyledons</taxon>
        <taxon>Gunneridae</taxon>
        <taxon>Pentapetalae</taxon>
        <taxon>asterids</taxon>
        <taxon>campanulids</taxon>
        <taxon>Asterales</taxon>
        <taxon>Asteraceae</taxon>
        <taxon>Cichorioideae</taxon>
        <taxon>Cichorieae</taxon>
        <taxon>Cichoriinae</taxon>
        <taxon>Cichorium</taxon>
    </lineage>
</organism>
<name>A0ACB9EXS7_CICIN</name>